<dbReference type="HAMAP" id="MF_03054">
    <property type="entry name" value="CTU2"/>
    <property type="match status" value="1"/>
</dbReference>
<accession>A0A081CBL4</accession>
<dbReference type="Gene3D" id="3.40.50.620">
    <property type="entry name" value="HUPs"/>
    <property type="match status" value="1"/>
</dbReference>
<dbReference type="GO" id="GO:0002143">
    <property type="term" value="P:tRNA wobble position uridine thiolation"/>
    <property type="evidence" value="ECO:0007669"/>
    <property type="project" value="TreeGrafter"/>
</dbReference>
<sequence length="676" mass="71433">MPCPQPDDPAPQAAATAPEPAQATVCVRCKANPAVAIFRDSIYCQSCGLAVFDQKAKSGLEFARGAGLAKYVAAEKAKAAAKHPSSDEPSASSNASEQQVMRSSKAISNGAGNAEVSVSANIAIALSGGPSSRALLRTATQYFRPESSSAAPRRKGRGAKNDGQDAASASASADGGRRKNSNANTNANANASGRFNEIGKIFVFYVDDSAVIPGDAEDRTESMRSMVEQEGCLDLHFIPLKIEDIYRQSDSEGSAEGSPWKTLDGDAQLLSRASAPVSDPRQAIKALFSALHPSTLPRTAASSARTRLEDLHRVLIQTLLCRAASQYDCAALLLGDSATRISIRLIEDLAKGAGHKLAVQGSDAAWIDDTLVVRPLKAHLMQEVLFYTSALGLESLETEQHIVPPLVSTADILANRDANVPTMDKSSIARLTETFILNLEKGVPSTVSTIGKTGSKLVLNPTSDRAGAEGAAHSTSAFQHVGPSVSLRSRDATGKMSALTLNEAPEPRIGSRGIKLAQASAGCFRWTTQAGCALCGMPSQQGARHWKRNITISSLAETAPTQPQEGTQDAEWIELSDHLCYACLLVLATPTSNKADEELPLLPAYVLQHIIRSQDPTNVGVHAPEHAHEALHSAESTSQDPALSGHNAHCASTTPLQPLNRAEIKAQINDFLLPDA</sequence>
<evidence type="ECO:0000256" key="1">
    <source>
        <dbReference type="HAMAP-Rule" id="MF_03054"/>
    </source>
</evidence>
<dbReference type="Pfam" id="PF10288">
    <property type="entry name" value="CTU2"/>
    <property type="match status" value="1"/>
</dbReference>
<dbReference type="EMBL" id="DF830071">
    <property type="protein sequence ID" value="GAK64060.1"/>
    <property type="molecule type" value="Genomic_DNA"/>
</dbReference>
<dbReference type="InterPro" id="IPR019407">
    <property type="entry name" value="CTU2"/>
</dbReference>
<comment type="function">
    <text evidence="1">Plays a central role in 2-thiolation of mcm(5)S(2)U at tRNA wobble positions of tRNA(Lys), tRNA(Glu) and tRNA(Gln). May act by forming a heterodimer with NCS6 that ligates sulfur from thiocarboxylated URM1 onto the uridine of tRNAs at wobble position. Prior mcm(5) tRNA modification by the elongator complex is required for 2-thiolation. May also be involved in protein urmylation.</text>
</comment>
<comment type="subcellular location">
    <subcellularLocation>
        <location evidence="1">Cytoplasm</location>
    </subcellularLocation>
</comment>
<dbReference type="AlphaFoldDB" id="A0A081CBL4"/>
<name>A0A081CBL4_PSEA2</name>
<reference evidence="3" key="1">
    <citation type="journal article" date="2014" name="Genome Announc.">
        <title>Draft Genome Sequence of the Yeast Pseudozyma antarctica Type Strain JCM10317, a Producer of the Glycolipid Biosurfactants, Mannosylerythritol Lipids.</title>
        <authorList>
            <person name="Saika A."/>
            <person name="Koike H."/>
            <person name="Hori T."/>
            <person name="Fukuoka T."/>
            <person name="Sato S."/>
            <person name="Habe H."/>
            <person name="Kitamoto D."/>
            <person name="Morita T."/>
        </authorList>
    </citation>
    <scope>NUCLEOTIDE SEQUENCE [LARGE SCALE GENOMIC DNA]</scope>
    <source>
        <strain evidence="3">JCM 10317</strain>
    </source>
</reference>
<dbReference type="Proteomes" id="UP000053758">
    <property type="component" value="Unassembled WGS sequence"/>
</dbReference>
<dbReference type="PANTHER" id="PTHR20882">
    <property type="entry name" value="CYTOPLASMIC TRNA 2-THIOLATION PROTEIN 2"/>
    <property type="match status" value="1"/>
</dbReference>
<dbReference type="OrthoDB" id="25129at2759"/>
<gene>
    <name evidence="1" type="primary">NCS2</name>
    <name evidence="1" type="synonym">CTU2</name>
    <name evidence="2" type="ORF">PAN0_004c2269</name>
</gene>
<proteinExistence type="inferred from homology"/>
<dbReference type="GO" id="GO:0016779">
    <property type="term" value="F:nucleotidyltransferase activity"/>
    <property type="evidence" value="ECO:0007669"/>
    <property type="project" value="UniProtKB-UniRule"/>
</dbReference>
<dbReference type="GO" id="GO:0005829">
    <property type="term" value="C:cytosol"/>
    <property type="evidence" value="ECO:0007669"/>
    <property type="project" value="TreeGrafter"/>
</dbReference>
<comment type="similarity">
    <text evidence="1">Belongs to the CTU2/NCS2 family.</text>
</comment>
<protein>
    <recommendedName>
        <fullName evidence="1">Cytoplasmic tRNA 2-thiolation protein 2</fullName>
    </recommendedName>
</protein>
<dbReference type="RefSeq" id="XP_014657700.1">
    <property type="nucleotide sequence ID" value="XM_014802214.1"/>
</dbReference>
<evidence type="ECO:0000313" key="2">
    <source>
        <dbReference type="EMBL" id="GAK64060.1"/>
    </source>
</evidence>
<keyword evidence="1" id="KW-0963">Cytoplasm</keyword>
<keyword evidence="1" id="KW-0819">tRNA processing</keyword>
<keyword evidence="3" id="KW-1185">Reference proteome</keyword>
<dbReference type="HOGENOM" id="CLU_415729_0_0_1"/>
<evidence type="ECO:0000313" key="3">
    <source>
        <dbReference type="Proteomes" id="UP000053758"/>
    </source>
</evidence>
<dbReference type="UniPathway" id="UPA00988"/>
<comment type="pathway">
    <text evidence="1">tRNA modification; 5-methoxycarbonylmethyl-2-thiouridine-tRNA biosynthesis.</text>
</comment>
<dbReference type="PANTHER" id="PTHR20882:SF14">
    <property type="entry name" value="CYTOPLASMIC TRNA 2-THIOLATION PROTEIN 2"/>
    <property type="match status" value="1"/>
</dbReference>
<organism evidence="2 3">
    <name type="scientific">Pseudozyma antarctica</name>
    <name type="common">Yeast</name>
    <name type="synonym">Candida antarctica</name>
    <dbReference type="NCBI Taxonomy" id="84753"/>
    <lineage>
        <taxon>Eukaryota</taxon>
        <taxon>Fungi</taxon>
        <taxon>Dikarya</taxon>
        <taxon>Basidiomycota</taxon>
        <taxon>Ustilaginomycotina</taxon>
        <taxon>Ustilaginomycetes</taxon>
        <taxon>Ustilaginales</taxon>
        <taxon>Ustilaginaceae</taxon>
        <taxon>Moesziomyces</taxon>
    </lineage>
</organism>
<dbReference type="GO" id="GO:0000049">
    <property type="term" value="F:tRNA binding"/>
    <property type="evidence" value="ECO:0007669"/>
    <property type="project" value="InterPro"/>
</dbReference>
<dbReference type="GO" id="GO:0016783">
    <property type="term" value="F:sulfurtransferase activity"/>
    <property type="evidence" value="ECO:0007669"/>
    <property type="project" value="TreeGrafter"/>
</dbReference>
<dbReference type="GO" id="GO:0032447">
    <property type="term" value="P:protein urmylation"/>
    <property type="evidence" value="ECO:0007669"/>
    <property type="project" value="UniProtKB-UniRule"/>
</dbReference>
<dbReference type="InterPro" id="IPR014729">
    <property type="entry name" value="Rossmann-like_a/b/a_fold"/>
</dbReference>
<dbReference type="GeneID" id="26303027"/>